<dbReference type="OrthoDB" id="9115114at2"/>
<dbReference type="AlphaFoldDB" id="A0A1H7DDQ3"/>
<proteinExistence type="predicted"/>
<accession>A0A1H7DDQ3</accession>
<protein>
    <submittedName>
        <fullName evidence="1">Uncharacterized protein</fullName>
    </submittedName>
</protein>
<dbReference type="EMBL" id="FNYE01000027">
    <property type="protein sequence ID" value="SEJ97330.1"/>
    <property type="molecule type" value="Genomic_DNA"/>
</dbReference>
<dbReference type="RefSeq" id="WP_090870907.1">
    <property type="nucleotide sequence ID" value="NZ_FNYE01000027.1"/>
</dbReference>
<gene>
    <name evidence="1" type="ORF">SAMN05192539_102713</name>
</gene>
<dbReference type="Proteomes" id="UP000198866">
    <property type="component" value="Unassembled WGS sequence"/>
</dbReference>
<evidence type="ECO:0000313" key="1">
    <source>
        <dbReference type="EMBL" id="SEJ97330.1"/>
    </source>
</evidence>
<evidence type="ECO:0000313" key="2">
    <source>
        <dbReference type="Proteomes" id="UP000198866"/>
    </source>
</evidence>
<dbReference type="STRING" id="667676.SAMN05192539_102713"/>
<keyword evidence="2" id="KW-1185">Reference proteome</keyword>
<organism evidence="1 2">
    <name type="scientific">Paraburkholderia diazotrophica</name>
    <dbReference type="NCBI Taxonomy" id="667676"/>
    <lineage>
        <taxon>Bacteria</taxon>
        <taxon>Pseudomonadati</taxon>
        <taxon>Pseudomonadota</taxon>
        <taxon>Betaproteobacteria</taxon>
        <taxon>Burkholderiales</taxon>
        <taxon>Burkholderiaceae</taxon>
        <taxon>Paraburkholderia</taxon>
    </lineage>
</organism>
<reference evidence="2" key="1">
    <citation type="submission" date="2016-10" db="EMBL/GenBank/DDBJ databases">
        <authorList>
            <person name="Varghese N."/>
            <person name="Submissions S."/>
        </authorList>
    </citation>
    <scope>NUCLEOTIDE SEQUENCE [LARGE SCALE GENOMIC DNA]</scope>
    <source>
        <strain evidence="2">LMG 26031</strain>
    </source>
</reference>
<sequence length="71" mass="7169">MGTTNNTGPVTDTGAVQNQANQLIQAQEKLTEIQFQVQSSTSTFQTTGAVTSAAGTAASQAAEHIGSAGRS</sequence>
<name>A0A1H7DDQ3_9BURK</name>